<feature type="transmembrane region" description="Helical" evidence="2">
    <location>
        <begin position="73"/>
        <end position="98"/>
    </location>
</feature>
<evidence type="ECO:0000256" key="2">
    <source>
        <dbReference type="SAM" id="Phobius"/>
    </source>
</evidence>
<keyword evidence="2" id="KW-0472">Membrane</keyword>
<dbReference type="AlphaFoldDB" id="A0A3P6TMW8"/>
<sequence>MVTKLERSYKTTTSSVGPADTDTTTVSSIKTESSTVGNRAVANPSWDLQRSKWIEDARNRFDMDVQNMRKNMFALEVSILATFSYTLKTGHVLVSFFLPIKLQFL</sequence>
<accession>A0A3P6TMW8</accession>
<keyword evidence="4" id="KW-1185">Reference proteome</keyword>
<keyword evidence="2" id="KW-1133">Transmembrane helix</keyword>
<dbReference type="Proteomes" id="UP000281553">
    <property type="component" value="Unassembled WGS sequence"/>
</dbReference>
<feature type="compositionally biased region" description="Polar residues" evidence="1">
    <location>
        <begin position="10"/>
        <end position="36"/>
    </location>
</feature>
<evidence type="ECO:0000256" key="1">
    <source>
        <dbReference type="SAM" id="MobiDB-lite"/>
    </source>
</evidence>
<reference evidence="3 4" key="1">
    <citation type="submission" date="2018-11" db="EMBL/GenBank/DDBJ databases">
        <authorList>
            <consortium name="Pathogen Informatics"/>
        </authorList>
    </citation>
    <scope>NUCLEOTIDE SEQUENCE [LARGE SCALE GENOMIC DNA]</scope>
</reference>
<name>A0A3P6TMW8_DIBLA</name>
<keyword evidence="2" id="KW-0812">Transmembrane</keyword>
<organism evidence="3 4">
    <name type="scientific">Dibothriocephalus latus</name>
    <name type="common">Fish tapeworm</name>
    <name type="synonym">Diphyllobothrium latum</name>
    <dbReference type="NCBI Taxonomy" id="60516"/>
    <lineage>
        <taxon>Eukaryota</taxon>
        <taxon>Metazoa</taxon>
        <taxon>Spiralia</taxon>
        <taxon>Lophotrochozoa</taxon>
        <taxon>Platyhelminthes</taxon>
        <taxon>Cestoda</taxon>
        <taxon>Eucestoda</taxon>
        <taxon>Diphyllobothriidea</taxon>
        <taxon>Diphyllobothriidae</taxon>
        <taxon>Dibothriocephalus</taxon>
    </lineage>
</organism>
<dbReference type="EMBL" id="UYRU01043955">
    <property type="protein sequence ID" value="VDK84613.1"/>
    <property type="molecule type" value="Genomic_DNA"/>
</dbReference>
<protein>
    <submittedName>
        <fullName evidence="3">Uncharacterized protein</fullName>
    </submittedName>
</protein>
<evidence type="ECO:0000313" key="3">
    <source>
        <dbReference type="EMBL" id="VDK84613.1"/>
    </source>
</evidence>
<proteinExistence type="predicted"/>
<feature type="region of interest" description="Disordered" evidence="1">
    <location>
        <begin position="1"/>
        <end position="36"/>
    </location>
</feature>
<evidence type="ECO:0000313" key="4">
    <source>
        <dbReference type="Proteomes" id="UP000281553"/>
    </source>
</evidence>
<gene>
    <name evidence="3" type="ORF">DILT_LOCUS3607</name>
</gene>